<feature type="transmembrane region" description="Helical" evidence="9">
    <location>
        <begin position="235"/>
        <end position="268"/>
    </location>
</feature>
<evidence type="ECO:0000256" key="8">
    <source>
        <dbReference type="ARBA" id="ARBA00038435"/>
    </source>
</evidence>
<feature type="transmembrane region" description="Helical" evidence="9">
    <location>
        <begin position="411"/>
        <end position="429"/>
    </location>
</feature>
<evidence type="ECO:0000256" key="9">
    <source>
        <dbReference type="SAM" id="Phobius"/>
    </source>
</evidence>
<dbReference type="Proteomes" id="UP000187464">
    <property type="component" value="Chromosome I"/>
</dbReference>
<dbReference type="STRING" id="1642647.PSM36_0453"/>
<comment type="similarity">
    <text evidence="8">Belongs to the NhaC Na(+)/H(+) (TC 2.A.35) antiporter family.</text>
</comment>
<feature type="transmembrane region" description="Helical" evidence="9">
    <location>
        <begin position="38"/>
        <end position="55"/>
    </location>
</feature>
<dbReference type="AlphaFoldDB" id="A0A1R3SSG6"/>
<feature type="transmembrane region" description="Helical" evidence="9">
    <location>
        <begin position="194"/>
        <end position="215"/>
    </location>
</feature>
<keyword evidence="2" id="KW-0813">Transport</keyword>
<comment type="subcellular location">
    <subcellularLocation>
        <location evidence="1">Cell membrane</location>
        <topology evidence="1">Multi-pass membrane protein</topology>
    </subcellularLocation>
</comment>
<evidence type="ECO:0000313" key="12">
    <source>
        <dbReference type="Proteomes" id="UP000187464"/>
    </source>
</evidence>
<evidence type="ECO:0000256" key="6">
    <source>
        <dbReference type="ARBA" id="ARBA00022989"/>
    </source>
</evidence>
<keyword evidence="4" id="KW-1003">Cell membrane</keyword>
<evidence type="ECO:0000256" key="5">
    <source>
        <dbReference type="ARBA" id="ARBA00022692"/>
    </source>
</evidence>
<evidence type="ECO:0000256" key="7">
    <source>
        <dbReference type="ARBA" id="ARBA00023136"/>
    </source>
</evidence>
<evidence type="ECO:0000256" key="1">
    <source>
        <dbReference type="ARBA" id="ARBA00004651"/>
    </source>
</evidence>
<keyword evidence="6 9" id="KW-1133">Transmembrane helix</keyword>
<feature type="domain" description="Na+/H+ antiporter NhaC-like C-terminal" evidence="10">
    <location>
        <begin position="243"/>
        <end position="427"/>
    </location>
</feature>
<evidence type="ECO:0000256" key="3">
    <source>
        <dbReference type="ARBA" id="ARBA00022449"/>
    </source>
</evidence>
<keyword evidence="3" id="KW-0050">Antiport</keyword>
<dbReference type="Pfam" id="PF03553">
    <property type="entry name" value="Na_H_antiporter"/>
    <property type="match status" value="2"/>
</dbReference>
<proteinExistence type="inferred from homology"/>
<feature type="transmembrane region" description="Helical" evidence="9">
    <location>
        <begin position="379"/>
        <end position="399"/>
    </location>
</feature>
<feature type="transmembrane region" description="Helical" evidence="9">
    <location>
        <begin position="12"/>
        <end position="32"/>
    </location>
</feature>
<accession>A0A1R3SSG6</accession>
<keyword evidence="12" id="KW-1185">Reference proteome</keyword>
<feature type="domain" description="Na+/H+ antiporter NhaC-like C-terminal" evidence="10">
    <location>
        <begin position="23"/>
        <end position="216"/>
    </location>
</feature>
<dbReference type="RefSeq" id="WP_076928598.1">
    <property type="nucleotide sequence ID" value="NZ_LT605205.1"/>
</dbReference>
<reference evidence="11 12" key="1">
    <citation type="submission" date="2016-08" db="EMBL/GenBank/DDBJ databases">
        <authorList>
            <person name="Seilhamer J.J."/>
        </authorList>
    </citation>
    <scope>NUCLEOTIDE SEQUENCE [LARGE SCALE GENOMIC DNA]</scope>
    <source>
        <strain evidence="11">M3/6</strain>
    </source>
</reference>
<dbReference type="InterPro" id="IPR052180">
    <property type="entry name" value="NhaC_Na-H+_Antiporter"/>
</dbReference>
<dbReference type="GO" id="GO:0015297">
    <property type="term" value="F:antiporter activity"/>
    <property type="evidence" value="ECO:0007669"/>
    <property type="project" value="UniProtKB-KW"/>
</dbReference>
<gene>
    <name evidence="11" type="ORF">PSM36_0453</name>
</gene>
<evidence type="ECO:0000259" key="10">
    <source>
        <dbReference type="Pfam" id="PF03553"/>
    </source>
</evidence>
<keyword evidence="7 9" id="KW-0472">Membrane</keyword>
<keyword evidence="5 9" id="KW-0812">Transmembrane</keyword>
<feature type="transmembrane region" description="Helical" evidence="9">
    <location>
        <begin position="76"/>
        <end position="99"/>
    </location>
</feature>
<name>A0A1R3SSG6_9BACT</name>
<evidence type="ECO:0000313" key="11">
    <source>
        <dbReference type="EMBL" id="SCD19283.1"/>
    </source>
</evidence>
<dbReference type="EMBL" id="LT605205">
    <property type="protein sequence ID" value="SCD19283.1"/>
    <property type="molecule type" value="Genomic_DNA"/>
</dbReference>
<evidence type="ECO:0000256" key="2">
    <source>
        <dbReference type="ARBA" id="ARBA00022448"/>
    </source>
</evidence>
<sequence length="434" mass="46676">MDSQTNRNRGNGWALLPFVLFLILYAITYAITRDLRNMPVSVAFTIATAVAILSVRRTPFPERLRIFSKGAGNETIMLMVVIFILAGAFSAIAGSMGAVDATVNLILYTMPPQAIMAGLFVAACVISMSMGTSSGTVAALAPIAVGISGQTDIAPAMILGVVIGGSMFGDNLSFISDTTIVVTKTQGCKMTDKFRVNSMIVIPMAIIMVMIYIFMGRDITVTDKVAFDSADWIKVIPYLVVLITALAGVDVIIVLLTGIVLSSFFGLISPDFSIWDLTLSARTGIVSDMGELIIVTIMAGGVFEVIKYNKGIDWLIHILTRKISSKRGAEFSIAGLVMFTNFCTANNTIACIITGPIAKDISTRFELDNRKTASLMDTFSCFVQGMIPYGAQLLIAAGIANINPVEIVPRLYYPFLIGIAATIAIAVRYPKRYS</sequence>
<feature type="transmembrane region" description="Helical" evidence="9">
    <location>
        <begin position="289"/>
        <end position="306"/>
    </location>
</feature>
<dbReference type="PANTHER" id="PTHR33451">
    <property type="entry name" value="MALATE-2H(+)/NA(+)-LACTATE ANTIPORTER"/>
    <property type="match status" value="1"/>
</dbReference>
<organism evidence="11 12">
    <name type="scientific">Proteiniphilum saccharofermentans</name>
    <dbReference type="NCBI Taxonomy" id="1642647"/>
    <lineage>
        <taxon>Bacteria</taxon>
        <taxon>Pseudomonadati</taxon>
        <taxon>Bacteroidota</taxon>
        <taxon>Bacteroidia</taxon>
        <taxon>Bacteroidales</taxon>
        <taxon>Dysgonomonadaceae</taxon>
        <taxon>Proteiniphilum</taxon>
    </lineage>
</organism>
<feature type="transmembrane region" description="Helical" evidence="9">
    <location>
        <begin position="331"/>
        <end position="358"/>
    </location>
</feature>
<protein>
    <submittedName>
        <fullName evidence="11">Na+/H+ antiporter family</fullName>
    </submittedName>
</protein>
<evidence type="ECO:0000256" key="4">
    <source>
        <dbReference type="ARBA" id="ARBA00022475"/>
    </source>
</evidence>
<dbReference type="GO" id="GO:0005886">
    <property type="term" value="C:plasma membrane"/>
    <property type="evidence" value="ECO:0007669"/>
    <property type="project" value="UniProtKB-SubCell"/>
</dbReference>
<dbReference type="KEGG" id="psac:PSM36_0453"/>
<dbReference type="PANTHER" id="PTHR33451:SF5">
    <property type="entry name" value="NA+_H+ ANTIPORTER"/>
    <property type="match status" value="1"/>
</dbReference>
<dbReference type="InterPro" id="IPR018461">
    <property type="entry name" value="Na/H_Antiport_NhaC-like_C"/>
</dbReference>